<feature type="domain" description="Lon N-terminal" evidence="2">
    <location>
        <begin position="459"/>
        <end position="714"/>
    </location>
</feature>
<dbReference type="SUPFAM" id="SSF88697">
    <property type="entry name" value="PUA domain-like"/>
    <property type="match status" value="2"/>
</dbReference>
<feature type="region of interest" description="Disordered" evidence="1">
    <location>
        <begin position="381"/>
        <end position="401"/>
    </location>
</feature>
<evidence type="ECO:0000313" key="4">
    <source>
        <dbReference type="Proteomes" id="UP000239899"/>
    </source>
</evidence>
<sequence length="729" mass="79124">MRATCLHSRASGPVQLPAARSTCSRRIAAAIRASCRGRRQVTAATAAGAGGSAEGRPRRRSIALAAATRMLRGGVEVVPVELLTQYSAQQQAAAHTTGRSFVLPLLVFPLPELPTETLTLPVQQECYRRMFSLVDRSASRLFGVALADASNDTMESVGALCELTHLIRADQPGQPLLLVNARVVGRFQTTDVLCSEPFVTVLAEAYSDRAPSDEFEALQLAAQEQRVWLELLQVLSLGDKLIDLLTGRLAARLGDALENEELLRWSPSCEARAAVPAAPTSDAAMLSQVQALGLLGDPATLGERTTEHLCQDALRPVAEDERRERFSFALASALGLSTQAQQSLLYSQSTAERLHAAEQVLLEWRSHLAACKSLHDLQAVPMAASSSQPEEPAPETAETADLGKLGGWAQRYKAQTTSSGSGSSQGGSGTSDTAGGSGCGSEAGSKQGEADSAEQQPFLLPLMTLSKVKLPTESVPLQIFEPRYRLMFKLVNGSASRRFGVVLADKSTGLMESVGCLVELTHFVVVPERRRVFINGRVVGRFKTEQVIADKPFVVVSATHYNDSPPQDLSEQLQLAALELRVWQAMQDVKQLASKLFTQGSPLGNEIFSLEVRRWSPDAAARESVPTAPSADPTLMRMVQLAGLLGDEETVSERTTEYLCSDALRQDYSEHERRERFSFALVRTLDIGPERLQQLLYSRSTGERLRAAEQLVLEGRAYLAARSTLRDTF</sequence>
<keyword evidence="4" id="KW-1185">Reference proteome</keyword>
<feature type="region of interest" description="Disordered" evidence="1">
    <location>
        <begin position="413"/>
        <end position="453"/>
    </location>
</feature>
<dbReference type="EMBL" id="LHPG02000012">
    <property type="protein sequence ID" value="PRW45220.1"/>
    <property type="molecule type" value="Genomic_DNA"/>
</dbReference>
<evidence type="ECO:0000256" key="1">
    <source>
        <dbReference type="SAM" id="MobiDB-lite"/>
    </source>
</evidence>
<keyword evidence="3" id="KW-0645">Protease</keyword>
<dbReference type="GO" id="GO:0006508">
    <property type="term" value="P:proteolysis"/>
    <property type="evidence" value="ECO:0007669"/>
    <property type="project" value="UniProtKB-KW"/>
</dbReference>
<reference evidence="3 4" key="1">
    <citation type="journal article" date="2018" name="Plant J.">
        <title>Genome sequences of Chlorella sorokiniana UTEX 1602 and Micractinium conductrix SAG 241.80: implications to maltose excretion by a green alga.</title>
        <authorList>
            <person name="Arriola M.B."/>
            <person name="Velmurugan N."/>
            <person name="Zhang Y."/>
            <person name="Plunkett M.H."/>
            <person name="Hondzo H."/>
            <person name="Barney B.M."/>
        </authorList>
    </citation>
    <scope>NUCLEOTIDE SEQUENCE [LARGE SCALE GENOMIC DNA]</scope>
    <source>
        <strain evidence="4">UTEX 1602</strain>
    </source>
</reference>
<accession>A0A2P6TLR2</accession>
<dbReference type="Pfam" id="PF02190">
    <property type="entry name" value="LON_substr_bdg"/>
    <property type="match status" value="2"/>
</dbReference>
<dbReference type="InterPro" id="IPR015947">
    <property type="entry name" value="PUA-like_sf"/>
</dbReference>
<dbReference type="Gene3D" id="2.30.130.40">
    <property type="entry name" value="LON domain-like"/>
    <property type="match status" value="2"/>
</dbReference>
<protein>
    <submittedName>
        <fullName evidence="3">ATP-dependent protease</fullName>
    </submittedName>
</protein>
<dbReference type="PANTHER" id="PTHR46732:SF8">
    <property type="entry name" value="ATP-DEPENDENT PROTEASE LA (LON) DOMAIN PROTEIN"/>
    <property type="match status" value="1"/>
</dbReference>
<evidence type="ECO:0000313" key="3">
    <source>
        <dbReference type="EMBL" id="PRW45220.1"/>
    </source>
</evidence>
<dbReference type="STRING" id="3076.A0A2P6TLR2"/>
<keyword evidence="3" id="KW-0378">Hydrolase</keyword>
<dbReference type="InterPro" id="IPR003111">
    <property type="entry name" value="Lon_prtase_N"/>
</dbReference>
<comment type="caution">
    <text evidence="3">The sequence shown here is derived from an EMBL/GenBank/DDBJ whole genome shotgun (WGS) entry which is preliminary data.</text>
</comment>
<feature type="compositionally biased region" description="Gly residues" evidence="1">
    <location>
        <begin position="423"/>
        <end position="441"/>
    </location>
</feature>
<dbReference type="Proteomes" id="UP000239899">
    <property type="component" value="Unassembled WGS sequence"/>
</dbReference>
<name>A0A2P6TLR2_CHLSO</name>
<dbReference type="PANTHER" id="PTHR46732">
    <property type="entry name" value="ATP-DEPENDENT PROTEASE LA (LON) DOMAIN PROTEIN"/>
    <property type="match status" value="1"/>
</dbReference>
<dbReference type="AlphaFoldDB" id="A0A2P6TLR2"/>
<gene>
    <name evidence="3" type="ORF">C2E21_6327</name>
</gene>
<dbReference type="InterPro" id="IPR046336">
    <property type="entry name" value="Lon_prtase_N_sf"/>
</dbReference>
<proteinExistence type="predicted"/>
<evidence type="ECO:0000259" key="2">
    <source>
        <dbReference type="SMART" id="SM00464"/>
    </source>
</evidence>
<feature type="compositionally biased region" description="Low complexity" evidence="1">
    <location>
        <begin position="383"/>
        <end position="400"/>
    </location>
</feature>
<organism evidence="3 4">
    <name type="scientific">Chlorella sorokiniana</name>
    <name type="common">Freshwater green alga</name>
    <dbReference type="NCBI Taxonomy" id="3076"/>
    <lineage>
        <taxon>Eukaryota</taxon>
        <taxon>Viridiplantae</taxon>
        <taxon>Chlorophyta</taxon>
        <taxon>core chlorophytes</taxon>
        <taxon>Trebouxiophyceae</taxon>
        <taxon>Chlorellales</taxon>
        <taxon>Chlorellaceae</taxon>
        <taxon>Chlorella clade</taxon>
        <taxon>Chlorella</taxon>
    </lineage>
</organism>
<dbReference type="GO" id="GO:0008233">
    <property type="term" value="F:peptidase activity"/>
    <property type="evidence" value="ECO:0007669"/>
    <property type="project" value="UniProtKB-KW"/>
</dbReference>
<dbReference type="OrthoDB" id="264917at2759"/>
<dbReference type="SMART" id="SM00464">
    <property type="entry name" value="LON"/>
    <property type="match status" value="1"/>
</dbReference>